<dbReference type="AlphaFoldDB" id="A0A2P4Y3I5"/>
<sequence>MYQSKKKPTFVDAACQTDESFTELSVNRDWKAWDADDKVVIDDDNHSCTTETTEVLTDAESDNYEQTFNEDDFEDAADNNAENDAEHNSEYNSECVDTTPSDDLLRAICDACESCAQSDCEIQAEHLLHYLCTCGECPQYKQIVRDVAMTVKAPTRQTERITRVLQASSTYNELRGYHIDMIPAARECLRMWCGDEDKAFQSFVTLYDEVPQLCV</sequence>
<gene>
    <name evidence="1" type="ORF">PHPALM_10944</name>
</gene>
<comment type="caution">
    <text evidence="1">The sequence shown here is derived from an EMBL/GenBank/DDBJ whole genome shotgun (WGS) entry which is preliminary data.</text>
</comment>
<keyword evidence="2" id="KW-1185">Reference proteome</keyword>
<proteinExistence type="predicted"/>
<name>A0A2P4Y3I5_9STRA</name>
<dbReference type="Proteomes" id="UP000237271">
    <property type="component" value="Unassembled WGS sequence"/>
</dbReference>
<dbReference type="EMBL" id="NCKW01005895">
    <property type="protein sequence ID" value="POM72351.1"/>
    <property type="molecule type" value="Genomic_DNA"/>
</dbReference>
<evidence type="ECO:0000313" key="1">
    <source>
        <dbReference type="EMBL" id="POM72351.1"/>
    </source>
</evidence>
<dbReference type="OrthoDB" id="68029at2759"/>
<reference evidence="1 2" key="1">
    <citation type="journal article" date="2017" name="Genome Biol. Evol.">
        <title>Phytophthora megakarya and P. palmivora, closely related causal agents of cacao black pod rot, underwent increases in genome sizes and gene numbers by different mechanisms.</title>
        <authorList>
            <person name="Ali S.S."/>
            <person name="Shao J."/>
            <person name="Lary D.J."/>
            <person name="Kronmiller B."/>
            <person name="Shen D."/>
            <person name="Strem M.D."/>
            <person name="Amoako-Attah I."/>
            <person name="Akrofi A.Y."/>
            <person name="Begoude B.A."/>
            <person name="Ten Hoopen G.M."/>
            <person name="Coulibaly K."/>
            <person name="Kebe B.I."/>
            <person name="Melnick R.L."/>
            <person name="Guiltinan M.J."/>
            <person name="Tyler B.M."/>
            <person name="Meinhardt L.W."/>
            <person name="Bailey B.A."/>
        </authorList>
    </citation>
    <scope>NUCLEOTIDE SEQUENCE [LARGE SCALE GENOMIC DNA]</scope>
    <source>
        <strain evidence="2">sbr112.9</strain>
    </source>
</reference>
<accession>A0A2P4Y3I5</accession>
<evidence type="ECO:0000313" key="2">
    <source>
        <dbReference type="Proteomes" id="UP000237271"/>
    </source>
</evidence>
<protein>
    <submittedName>
        <fullName evidence="1">Uncharacterized protein</fullName>
    </submittedName>
</protein>
<organism evidence="1 2">
    <name type="scientific">Phytophthora palmivora</name>
    <dbReference type="NCBI Taxonomy" id="4796"/>
    <lineage>
        <taxon>Eukaryota</taxon>
        <taxon>Sar</taxon>
        <taxon>Stramenopiles</taxon>
        <taxon>Oomycota</taxon>
        <taxon>Peronosporomycetes</taxon>
        <taxon>Peronosporales</taxon>
        <taxon>Peronosporaceae</taxon>
        <taxon>Phytophthora</taxon>
    </lineage>
</organism>